<dbReference type="Gene3D" id="1.25.40.20">
    <property type="entry name" value="Ankyrin repeat-containing domain"/>
    <property type="match status" value="1"/>
</dbReference>
<protein>
    <submittedName>
        <fullName evidence="5">Uncharacterized protein</fullName>
    </submittedName>
</protein>
<dbReference type="PANTHER" id="PTHR24201:SF15">
    <property type="entry name" value="ANKYRIN REPEAT DOMAIN-CONTAINING PROTEIN 66"/>
    <property type="match status" value="1"/>
</dbReference>
<dbReference type="Proteomes" id="UP000030746">
    <property type="component" value="Unassembled WGS sequence"/>
</dbReference>
<evidence type="ECO:0000256" key="3">
    <source>
        <dbReference type="PROSITE-ProRule" id="PRU00023"/>
    </source>
</evidence>
<name>V3ZRH8_LOTGI</name>
<evidence type="ECO:0000256" key="2">
    <source>
        <dbReference type="ARBA" id="ARBA00023043"/>
    </source>
</evidence>
<dbReference type="KEGG" id="lgi:LOTGIDRAFT_128109"/>
<keyword evidence="2 3" id="KW-0040">ANK repeat</keyword>
<evidence type="ECO:0000256" key="4">
    <source>
        <dbReference type="SAM" id="MobiDB-lite"/>
    </source>
</evidence>
<keyword evidence="1" id="KW-0677">Repeat</keyword>
<evidence type="ECO:0000313" key="6">
    <source>
        <dbReference type="Proteomes" id="UP000030746"/>
    </source>
</evidence>
<dbReference type="InterPro" id="IPR002110">
    <property type="entry name" value="Ankyrin_rpt"/>
</dbReference>
<sequence length="89" mass="9597">KAGYLPVHYAAHYSKLDCLRFLMKQGTALDAKNHGNTVGHYASEGGKADCLNCYLQHGGRLDIENNNGDTPLDTAKRSGHPLLMQQAGG</sequence>
<feature type="non-terminal residue" evidence="5">
    <location>
        <position position="1"/>
    </location>
</feature>
<dbReference type="InterPro" id="IPR050776">
    <property type="entry name" value="Ank_Repeat/CDKN_Inhibitor"/>
</dbReference>
<dbReference type="PROSITE" id="PS50088">
    <property type="entry name" value="ANK_REPEAT"/>
    <property type="match status" value="1"/>
</dbReference>
<dbReference type="SMART" id="SM00248">
    <property type="entry name" value="ANK"/>
    <property type="match status" value="2"/>
</dbReference>
<dbReference type="PANTHER" id="PTHR24201">
    <property type="entry name" value="ANK_REP_REGION DOMAIN-CONTAINING PROTEIN"/>
    <property type="match status" value="1"/>
</dbReference>
<dbReference type="SUPFAM" id="SSF48403">
    <property type="entry name" value="Ankyrin repeat"/>
    <property type="match status" value="1"/>
</dbReference>
<keyword evidence="6" id="KW-1185">Reference proteome</keyword>
<evidence type="ECO:0000313" key="5">
    <source>
        <dbReference type="EMBL" id="ESO86937.1"/>
    </source>
</evidence>
<dbReference type="OrthoDB" id="194358at2759"/>
<dbReference type="RefSeq" id="XP_009062334.1">
    <property type="nucleotide sequence ID" value="XM_009064086.1"/>
</dbReference>
<dbReference type="EMBL" id="KB202954">
    <property type="protein sequence ID" value="ESO86937.1"/>
    <property type="molecule type" value="Genomic_DNA"/>
</dbReference>
<dbReference type="STRING" id="225164.V3ZRH8"/>
<organism evidence="5 6">
    <name type="scientific">Lottia gigantea</name>
    <name type="common">Giant owl limpet</name>
    <dbReference type="NCBI Taxonomy" id="225164"/>
    <lineage>
        <taxon>Eukaryota</taxon>
        <taxon>Metazoa</taxon>
        <taxon>Spiralia</taxon>
        <taxon>Lophotrochozoa</taxon>
        <taxon>Mollusca</taxon>
        <taxon>Gastropoda</taxon>
        <taxon>Patellogastropoda</taxon>
        <taxon>Lottioidea</taxon>
        <taxon>Lottiidae</taxon>
        <taxon>Lottia</taxon>
    </lineage>
</organism>
<reference evidence="5 6" key="1">
    <citation type="journal article" date="2013" name="Nature">
        <title>Insights into bilaterian evolution from three spiralian genomes.</title>
        <authorList>
            <person name="Simakov O."/>
            <person name="Marletaz F."/>
            <person name="Cho S.J."/>
            <person name="Edsinger-Gonzales E."/>
            <person name="Havlak P."/>
            <person name="Hellsten U."/>
            <person name="Kuo D.H."/>
            <person name="Larsson T."/>
            <person name="Lv J."/>
            <person name="Arendt D."/>
            <person name="Savage R."/>
            <person name="Osoegawa K."/>
            <person name="de Jong P."/>
            <person name="Grimwood J."/>
            <person name="Chapman J.A."/>
            <person name="Shapiro H."/>
            <person name="Aerts A."/>
            <person name="Otillar R.P."/>
            <person name="Terry A.Y."/>
            <person name="Boore J.L."/>
            <person name="Grigoriev I.V."/>
            <person name="Lindberg D.R."/>
            <person name="Seaver E.C."/>
            <person name="Weisblat D.A."/>
            <person name="Putnam N.H."/>
            <person name="Rokhsar D.S."/>
        </authorList>
    </citation>
    <scope>NUCLEOTIDE SEQUENCE [LARGE SCALE GENOMIC DNA]</scope>
</reference>
<proteinExistence type="predicted"/>
<accession>V3ZRH8</accession>
<dbReference type="HOGENOM" id="CLU_2461096_0_0_1"/>
<dbReference type="GeneID" id="20232795"/>
<feature type="repeat" description="ANK" evidence="3">
    <location>
        <begin position="2"/>
        <end position="34"/>
    </location>
</feature>
<dbReference type="CTD" id="20232795"/>
<dbReference type="OMA" id="KKPNCEG"/>
<dbReference type="PROSITE" id="PS50297">
    <property type="entry name" value="ANK_REP_REGION"/>
    <property type="match status" value="1"/>
</dbReference>
<dbReference type="Pfam" id="PF12796">
    <property type="entry name" value="Ank_2"/>
    <property type="match status" value="1"/>
</dbReference>
<feature type="region of interest" description="Disordered" evidence="4">
    <location>
        <begin position="65"/>
        <end position="89"/>
    </location>
</feature>
<dbReference type="InterPro" id="IPR036770">
    <property type="entry name" value="Ankyrin_rpt-contain_sf"/>
</dbReference>
<evidence type="ECO:0000256" key="1">
    <source>
        <dbReference type="ARBA" id="ARBA00022737"/>
    </source>
</evidence>
<gene>
    <name evidence="5" type="ORF">LOTGIDRAFT_128109</name>
</gene>
<dbReference type="AlphaFoldDB" id="V3ZRH8"/>